<reference evidence="6" key="1">
    <citation type="journal article" date="2017" name="Nat. Commun.">
        <title>The asparagus genome sheds light on the origin and evolution of a young Y chromosome.</title>
        <authorList>
            <person name="Harkess A."/>
            <person name="Zhou J."/>
            <person name="Xu C."/>
            <person name="Bowers J.E."/>
            <person name="Van der Hulst R."/>
            <person name="Ayyampalayam S."/>
            <person name="Mercati F."/>
            <person name="Riccardi P."/>
            <person name="McKain M.R."/>
            <person name="Kakrana A."/>
            <person name="Tang H."/>
            <person name="Ray J."/>
            <person name="Groenendijk J."/>
            <person name="Arikit S."/>
            <person name="Mathioni S.M."/>
            <person name="Nakano M."/>
            <person name="Shan H."/>
            <person name="Telgmann-Rauber A."/>
            <person name="Kanno A."/>
            <person name="Yue Z."/>
            <person name="Chen H."/>
            <person name="Li W."/>
            <person name="Chen Y."/>
            <person name="Xu X."/>
            <person name="Zhang Y."/>
            <person name="Luo S."/>
            <person name="Chen H."/>
            <person name="Gao J."/>
            <person name="Mao Z."/>
            <person name="Pires J.C."/>
            <person name="Luo M."/>
            <person name="Kudrna D."/>
            <person name="Wing R.A."/>
            <person name="Meyers B.C."/>
            <person name="Yi K."/>
            <person name="Kong H."/>
            <person name="Lavrijsen P."/>
            <person name="Sunseri F."/>
            <person name="Falavigna A."/>
            <person name="Ye Y."/>
            <person name="Leebens-Mack J.H."/>
            <person name="Chen G."/>
        </authorList>
    </citation>
    <scope>NUCLEOTIDE SEQUENCE [LARGE SCALE GENOMIC DNA]</scope>
    <source>
        <strain evidence="6">cv. DH0086</strain>
    </source>
</reference>
<evidence type="ECO:0000313" key="6">
    <source>
        <dbReference type="Proteomes" id="UP000243459"/>
    </source>
</evidence>
<evidence type="ECO:0000256" key="2">
    <source>
        <dbReference type="ARBA" id="ARBA00022857"/>
    </source>
</evidence>
<dbReference type="SUPFAM" id="SSF51735">
    <property type="entry name" value="NAD(P)-binding Rossmann-fold domains"/>
    <property type="match status" value="1"/>
</dbReference>
<sequence>MGSINPEQPTSATLCAVVTGANRGIGLAITRQLAEKGVTVVLTSRNEMHGISALQSLRRELNFSNIIFHQLDVQDPVSVANLVEFIDIQFGKLDILVNNAGAPGASVDIEGLKGLNIDAESWLSGKASNIVQGFIRCTYSDALTCFDTNYYGCKRMTEAFLPLLKCSTEGARIVNLSSLRGELKRIPNQKIRDNFDDIENLNEEIIENMLKRFMDDMKDDKLESRGWPTTVPIYSISKTALNAYTRIIAKRHPQMYVNCVHPGFVKTDLNFNMGIIGTEEGAKGPVMLALVPANGPSGCYFVQTTISEY</sequence>
<name>A0A5P1E6W1_ASPOF</name>
<dbReference type="PANTHER" id="PTHR43490">
    <property type="entry name" value="(+)-NEOMENTHOL DEHYDROGENASE"/>
    <property type="match status" value="1"/>
</dbReference>
<evidence type="ECO:0000256" key="1">
    <source>
        <dbReference type="ARBA" id="ARBA00006484"/>
    </source>
</evidence>
<dbReference type="PRINTS" id="PR00080">
    <property type="entry name" value="SDRFAMILY"/>
</dbReference>
<organism evidence="5 6">
    <name type="scientific">Asparagus officinalis</name>
    <name type="common">Garden asparagus</name>
    <dbReference type="NCBI Taxonomy" id="4686"/>
    <lineage>
        <taxon>Eukaryota</taxon>
        <taxon>Viridiplantae</taxon>
        <taxon>Streptophyta</taxon>
        <taxon>Embryophyta</taxon>
        <taxon>Tracheophyta</taxon>
        <taxon>Spermatophyta</taxon>
        <taxon>Magnoliopsida</taxon>
        <taxon>Liliopsida</taxon>
        <taxon>Asparagales</taxon>
        <taxon>Asparagaceae</taxon>
        <taxon>Asparagoideae</taxon>
        <taxon>Asparagus</taxon>
    </lineage>
</organism>
<dbReference type="InterPro" id="IPR036291">
    <property type="entry name" value="NAD(P)-bd_dom_sf"/>
</dbReference>
<dbReference type="Pfam" id="PF00106">
    <property type="entry name" value="adh_short"/>
    <property type="match status" value="1"/>
</dbReference>
<evidence type="ECO:0000313" key="5">
    <source>
        <dbReference type="EMBL" id="ONK58354.1"/>
    </source>
</evidence>
<dbReference type="GO" id="GO:0016491">
    <property type="term" value="F:oxidoreductase activity"/>
    <property type="evidence" value="ECO:0007669"/>
    <property type="project" value="UniProtKB-KW"/>
</dbReference>
<keyword evidence="6" id="KW-1185">Reference proteome</keyword>
<protein>
    <submittedName>
        <fullName evidence="5">Uncharacterized protein</fullName>
    </submittedName>
</protein>
<dbReference type="OrthoDB" id="1933717at2759"/>
<dbReference type="InterPro" id="IPR002347">
    <property type="entry name" value="SDR_fam"/>
</dbReference>
<dbReference type="AlphaFoldDB" id="A0A5P1E6W1"/>
<dbReference type="EMBL" id="CM007389">
    <property type="protein sequence ID" value="ONK58354.1"/>
    <property type="molecule type" value="Genomic_DNA"/>
</dbReference>
<dbReference type="Proteomes" id="UP000243459">
    <property type="component" value="Chromosome 9"/>
</dbReference>
<dbReference type="PANTHER" id="PTHR43490:SF73">
    <property type="entry name" value="OS07G0685800 PROTEIN"/>
    <property type="match status" value="1"/>
</dbReference>
<accession>A0A5P1E6W1</accession>
<evidence type="ECO:0000256" key="4">
    <source>
        <dbReference type="RuleBase" id="RU000363"/>
    </source>
</evidence>
<dbReference type="GO" id="GO:0016020">
    <property type="term" value="C:membrane"/>
    <property type="evidence" value="ECO:0007669"/>
    <property type="project" value="TreeGrafter"/>
</dbReference>
<keyword evidence="2" id="KW-0521">NADP</keyword>
<dbReference type="Gramene" id="ONK58354">
    <property type="protein sequence ID" value="ONK58354"/>
    <property type="gene ID" value="A4U43_C09F11390"/>
</dbReference>
<comment type="similarity">
    <text evidence="1 4">Belongs to the short-chain dehydrogenases/reductases (SDR) family.</text>
</comment>
<dbReference type="PRINTS" id="PR00081">
    <property type="entry name" value="GDHRDH"/>
</dbReference>
<gene>
    <name evidence="5" type="ORF">A4U43_C09F11390</name>
</gene>
<dbReference type="PROSITE" id="PS00061">
    <property type="entry name" value="ADH_SHORT"/>
    <property type="match status" value="1"/>
</dbReference>
<keyword evidence="3" id="KW-0560">Oxidoreductase</keyword>
<dbReference type="Gene3D" id="3.40.50.720">
    <property type="entry name" value="NAD(P)-binding Rossmann-like Domain"/>
    <property type="match status" value="1"/>
</dbReference>
<dbReference type="InterPro" id="IPR020904">
    <property type="entry name" value="Sc_DH/Rdtase_CS"/>
</dbReference>
<evidence type="ECO:0000256" key="3">
    <source>
        <dbReference type="ARBA" id="ARBA00023002"/>
    </source>
</evidence>
<proteinExistence type="inferred from homology"/>